<evidence type="ECO:0000256" key="9">
    <source>
        <dbReference type="SAM" id="Coils"/>
    </source>
</evidence>
<dbReference type="PANTHER" id="PTHR24421:SF10">
    <property type="entry name" value="NITRATE_NITRITE SENSOR PROTEIN NARQ"/>
    <property type="match status" value="1"/>
</dbReference>
<dbReference type="GO" id="GO:0016020">
    <property type="term" value="C:membrane"/>
    <property type="evidence" value="ECO:0007669"/>
    <property type="project" value="InterPro"/>
</dbReference>
<keyword evidence="10" id="KW-1133">Transmembrane helix</keyword>
<dbReference type="AlphaFoldDB" id="A0A939MGL0"/>
<sequence length="388" mass="40987">MRLRSTVFDIALAAALWAVTCLPPLSLEFGPLAVVDSAPSAWAMFALSSALVLPLAWRRSHPTVSGGIVVGLHVLQLALGVSIAPANISALFTAYALAAYGPRWAGRAALVIGLAGSALAPIRYGFASPIDFAVFMLLLAVSVLASWLLGKLVRSRREIWRQMSERAERLEREREQERSLAAADERTRIAREMHDIVAHSLSVIVAQADGGSYAASRSPEQAREALRTIARTGRDSLAEMRRLLGVLRDGGPATAGPTPSLADIDALIGDVRRSGVEIEVLRVGALADLALPQGAELAVYRVVQEALTNVMKHAGPGVRAVVRLERDDAGLLVAVLDDGRGAAADPASRGSGQGVRGMAERVGLYGGTLVAQPRIGGGFEVRAHFPQG</sequence>
<comment type="caution">
    <text evidence="14">The sequence shown here is derived from an EMBL/GenBank/DDBJ whole genome shotgun (WGS) entry which is preliminary data.</text>
</comment>
<keyword evidence="3" id="KW-0597">Phosphoprotein</keyword>
<feature type="transmembrane region" description="Helical" evidence="10">
    <location>
        <begin position="104"/>
        <end position="126"/>
    </location>
</feature>
<evidence type="ECO:0000259" key="11">
    <source>
        <dbReference type="Pfam" id="PF02518"/>
    </source>
</evidence>
<feature type="transmembrane region" description="Helical" evidence="10">
    <location>
        <begin position="132"/>
        <end position="153"/>
    </location>
</feature>
<feature type="transmembrane region" description="Helical" evidence="10">
    <location>
        <begin position="77"/>
        <end position="97"/>
    </location>
</feature>
<dbReference type="InterPro" id="IPR050482">
    <property type="entry name" value="Sensor_HK_TwoCompSys"/>
</dbReference>
<evidence type="ECO:0000256" key="8">
    <source>
        <dbReference type="ARBA" id="ARBA00023012"/>
    </source>
</evidence>
<evidence type="ECO:0000256" key="4">
    <source>
        <dbReference type="ARBA" id="ARBA00022679"/>
    </source>
</evidence>
<dbReference type="InterPro" id="IPR011712">
    <property type="entry name" value="Sig_transdc_His_kin_sub3_dim/P"/>
</dbReference>
<evidence type="ECO:0000256" key="3">
    <source>
        <dbReference type="ARBA" id="ARBA00022553"/>
    </source>
</evidence>
<dbReference type="InterPro" id="IPR003594">
    <property type="entry name" value="HATPase_dom"/>
</dbReference>
<dbReference type="Pfam" id="PF07730">
    <property type="entry name" value="HisKA_3"/>
    <property type="match status" value="1"/>
</dbReference>
<dbReference type="Gene3D" id="1.20.5.1930">
    <property type="match status" value="1"/>
</dbReference>
<protein>
    <recommendedName>
        <fullName evidence="2">histidine kinase</fullName>
        <ecNumber evidence="2">2.7.13.3</ecNumber>
    </recommendedName>
</protein>
<name>A0A939MGL0_9MICO</name>
<dbReference type="GO" id="GO:0046983">
    <property type="term" value="F:protein dimerization activity"/>
    <property type="evidence" value="ECO:0007669"/>
    <property type="project" value="InterPro"/>
</dbReference>
<keyword evidence="10" id="KW-0472">Membrane</keyword>
<dbReference type="Pfam" id="PF02518">
    <property type="entry name" value="HATPase_c"/>
    <property type="match status" value="1"/>
</dbReference>
<comment type="catalytic activity">
    <reaction evidence="1">
        <text>ATP + protein L-histidine = ADP + protein N-phospho-L-histidine.</text>
        <dbReference type="EC" id="2.7.13.3"/>
    </reaction>
</comment>
<feature type="transmembrane region" description="Helical" evidence="10">
    <location>
        <begin position="6"/>
        <end position="27"/>
    </location>
</feature>
<accession>A0A939MGL0</accession>
<feature type="domain" description="Histidine kinase/HSP90-like ATPase" evidence="11">
    <location>
        <begin position="296"/>
        <end position="387"/>
    </location>
</feature>
<evidence type="ECO:0000313" key="14">
    <source>
        <dbReference type="EMBL" id="MBO1900513.1"/>
    </source>
</evidence>
<evidence type="ECO:0000313" key="15">
    <source>
        <dbReference type="Proteomes" id="UP000664382"/>
    </source>
</evidence>
<reference evidence="14" key="1">
    <citation type="submission" date="2021-03" db="EMBL/GenBank/DDBJ databases">
        <title>Leucobacter chromiisoli sp. nov., isolated from chromium-containing soil of chemical plant.</title>
        <authorList>
            <person name="Xu Z."/>
        </authorList>
    </citation>
    <scope>NUCLEOTIDE SEQUENCE</scope>
    <source>
        <strain evidence="14">S27</strain>
    </source>
</reference>
<dbReference type="EC" id="2.7.13.3" evidence="2"/>
<keyword evidence="10" id="KW-0812">Transmembrane</keyword>
<organism evidence="14 15">
    <name type="scientific">Leucobacter weissii</name>
    <dbReference type="NCBI Taxonomy" id="1983706"/>
    <lineage>
        <taxon>Bacteria</taxon>
        <taxon>Bacillati</taxon>
        <taxon>Actinomycetota</taxon>
        <taxon>Actinomycetes</taxon>
        <taxon>Micrococcales</taxon>
        <taxon>Microbacteriaceae</taxon>
        <taxon>Leucobacter</taxon>
    </lineage>
</organism>
<keyword evidence="7" id="KW-0067">ATP-binding</keyword>
<evidence type="ECO:0000256" key="2">
    <source>
        <dbReference type="ARBA" id="ARBA00012438"/>
    </source>
</evidence>
<dbReference type="InterPro" id="IPR036890">
    <property type="entry name" value="HATPase_C_sf"/>
</dbReference>
<dbReference type="GO" id="GO:0005524">
    <property type="term" value="F:ATP binding"/>
    <property type="evidence" value="ECO:0007669"/>
    <property type="project" value="UniProtKB-KW"/>
</dbReference>
<dbReference type="EMBL" id="JAGDYM010000002">
    <property type="protein sequence ID" value="MBO1900513.1"/>
    <property type="molecule type" value="Genomic_DNA"/>
</dbReference>
<evidence type="ECO:0000256" key="1">
    <source>
        <dbReference type="ARBA" id="ARBA00000085"/>
    </source>
</evidence>
<evidence type="ECO:0000259" key="13">
    <source>
        <dbReference type="Pfam" id="PF23539"/>
    </source>
</evidence>
<keyword evidence="5" id="KW-0547">Nucleotide-binding</keyword>
<evidence type="ECO:0000256" key="10">
    <source>
        <dbReference type="SAM" id="Phobius"/>
    </source>
</evidence>
<feature type="coiled-coil region" evidence="9">
    <location>
        <begin position="160"/>
        <end position="187"/>
    </location>
</feature>
<dbReference type="RefSeq" id="WP_208095152.1">
    <property type="nucleotide sequence ID" value="NZ_JAGDYM010000002.1"/>
</dbReference>
<evidence type="ECO:0000256" key="6">
    <source>
        <dbReference type="ARBA" id="ARBA00022777"/>
    </source>
</evidence>
<keyword evidence="4" id="KW-0808">Transferase</keyword>
<feature type="domain" description="Signal transduction histidine kinase subgroup 3 dimerisation and phosphoacceptor" evidence="12">
    <location>
        <begin position="185"/>
        <end position="250"/>
    </location>
</feature>
<keyword evidence="6 14" id="KW-0418">Kinase</keyword>
<gene>
    <name evidence="14" type="ORF">J4H92_00955</name>
</gene>
<dbReference type="SUPFAM" id="SSF55874">
    <property type="entry name" value="ATPase domain of HSP90 chaperone/DNA topoisomerase II/histidine kinase"/>
    <property type="match status" value="1"/>
</dbReference>
<dbReference type="CDD" id="cd16917">
    <property type="entry name" value="HATPase_UhpB-NarQ-NarX-like"/>
    <property type="match status" value="1"/>
</dbReference>
<keyword evidence="9" id="KW-0175">Coiled coil</keyword>
<keyword evidence="15" id="KW-1185">Reference proteome</keyword>
<evidence type="ECO:0000256" key="5">
    <source>
        <dbReference type="ARBA" id="ARBA00022741"/>
    </source>
</evidence>
<evidence type="ECO:0000259" key="12">
    <source>
        <dbReference type="Pfam" id="PF07730"/>
    </source>
</evidence>
<dbReference type="PANTHER" id="PTHR24421">
    <property type="entry name" value="NITRATE/NITRITE SENSOR PROTEIN NARX-RELATED"/>
    <property type="match status" value="1"/>
</dbReference>
<proteinExistence type="predicted"/>
<dbReference type="InterPro" id="IPR055558">
    <property type="entry name" value="DUF7134"/>
</dbReference>
<dbReference type="Pfam" id="PF23539">
    <property type="entry name" value="DUF7134"/>
    <property type="match status" value="1"/>
</dbReference>
<evidence type="ECO:0000256" key="7">
    <source>
        <dbReference type="ARBA" id="ARBA00022840"/>
    </source>
</evidence>
<dbReference type="Gene3D" id="3.30.565.10">
    <property type="entry name" value="Histidine kinase-like ATPase, C-terminal domain"/>
    <property type="match status" value="1"/>
</dbReference>
<dbReference type="Proteomes" id="UP000664382">
    <property type="component" value="Unassembled WGS sequence"/>
</dbReference>
<keyword evidence="8" id="KW-0902">Two-component regulatory system</keyword>
<feature type="domain" description="DUF7134" evidence="13">
    <location>
        <begin position="2"/>
        <end position="157"/>
    </location>
</feature>
<dbReference type="GO" id="GO:0000155">
    <property type="term" value="F:phosphorelay sensor kinase activity"/>
    <property type="evidence" value="ECO:0007669"/>
    <property type="project" value="InterPro"/>
</dbReference>